<name>Q85JC0_9FUNG</name>
<keyword evidence="2" id="KW-0378">Hydrolase</keyword>
<dbReference type="GeneID" id="807318"/>
<accession>Q85JC0</accession>
<sequence>MPQLMPMNYLNLLSWFSILFVLFMVFNQILVFPYILLTHLSRYTLLFI</sequence>
<dbReference type="EC" id="3.6.1.34" evidence="2"/>
<geneLocation type="mitochondrion" evidence="2"/>
<evidence type="ECO:0000313" key="2">
    <source>
        <dbReference type="EMBL" id="AAO62893.1"/>
    </source>
</evidence>
<dbReference type="GO" id="GO:0016787">
    <property type="term" value="F:hydrolase activity"/>
    <property type="evidence" value="ECO:0007669"/>
    <property type="project" value="UniProtKB-KW"/>
</dbReference>
<reference evidence="2" key="1">
    <citation type="submission" date="2002-11" db="EMBL/GenBank/DDBJ databases">
        <authorList>
            <person name="Lang F.B.F."/>
        </authorList>
    </citation>
    <scope>NUCLEOTIDE SEQUENCE</scope>
    <source>
        <strain evidence="2">JEL94</strain>
    </source>
</reference>
<dbReference type="EMBL" id="AY182005">
    <property type="protein sequence ID" value="AAO62893.1"/>
    <property type="molecule type" value="Genomic_DNA"/>
</dbReference>
<dbReference type="AlphaFoldDB" id="Q85JC0"/>
<keyword evidence="1" id="KW-0812">Transmembrane</keyword>
<keyword evidence="1" id="KW-1133">Transmembrane helix</keyword>
<reference evidence="2" key="2">
    <citation type="journal article" date="2003" name="Nucleic Acids Res.">
        <title>Evolution of monoblepharidalean fungi based on complete mitochondrial genome sequences.</title>
        <authorList>
            <person name="Bullerwell C.E."/>
            <person name="Forget L."/>
            <person name="Lang B.F."/>
        </authorList>
    </citation>
    <scope>NUCLEOTIDE SEQUENCE</scope>
    <source>
        <strain evidence="2">JEL94</strain>
    </source>
</reference>
<feature type="transmembrane region" description="Helical" evidence="1">
    <location>
        <begin position="12"/>
        <end position="37"/>
    </location>
</feature>
<gene>
    <name evidence="2" type="primary">atp8</name>
</gene>
<keyword evidence="2" id="KW-0496">Mitochondrion</keyword>
<proteinExistence type="predicted"/>
<keyword evidence="1" id="KW-0472">Membrane</keyword>
<organism evidence="2">
    <name type="scientific">Harpochytrium sp. JEL94</name>
    <dbReference type="NCBI Taxonomy" id="109764"/>
    <lineage>
        <taxon>Eukaryota</taxon>
        <taxon>Fungi</taxon>
        <taxon>Fungi incertae sedis</taxon>
        <taxon>Chytridiomycota</taxon>
        <taxon>Chytridiomycota incertae sedis</taxon>
        <taxon>Monoblepharidomycetes</taxon>
        <taxon>Monoblepharidales</taxon>
        <taxon>Harpochytriaceae</taxon>
        <taxon>Harpochytrium</taxon>
    </lineage>
</organism>
<protein>
    <submittedName>
        <fullName evidence="2">ATP synthase F0 subunit 8</fullName>
        <ecNumber evidence="2">3.6.1.34</ecNumber>
    </submittedName>
</protein>
<evidence type="ECO:0000256" key="1">
    <source>
        <dbReference type="SAM" id="Phobius"/>
    </source>
</evidence>
<dbReference type="RefSeq" id="NP_847981.1">
    <property type="nucleotide sequence ID" value="NC_004760.1"/>
</dbReference>